<dbReference type="EMBL" id="JBHSBN010000007">
    <property type="protein sequence ID" value="MFC4106850.1"/>
    <property type="molecule type" value="Genomic_DNA"/>
</dbReference>
<dbReference type="Proteomes" id="UP001595868">
    <property type="component" value="Unassembled WGS sequence"/>
</dbReference>
<evidence type="ECO:0000313" key="1">
    <source>
        <dbReference type="EMBL" id="MFC4106850.1"/>
    </source>
</evidence>
<dbReference type="InterPro" id="IPR035944">
    <property type="entry name" value="YfbM-like_sf"/>
</dbReference>
<accession>A0ABV8KLW8</accession>
<comment type="caution">
    <text evidence="1">The sequence shown here is derived from an EMBL/GenBank/DDBJ whole genome shotgun (WGS) entry which is preliminary data.</text>
</comment>
<dbReference type="SUPFAM" id="SSF111069">
    <property type="entry name" value="Hypothetical protein yfbM"/>
    <property type="match status" value="1"/>
</dbReference>
<dbReference type="RefSeq" id="WP_377545161.1">
    <property type="nucleotide sequence ID" value="NZ_JBHSBN010000007.1"/>
</dbReference>
<organism evidence="1 2">
    <name type="scientific">Micromonospora zhanjiangensis</name>
    <dbReference type="NCBI Taxonomy" id="1522057"/>
    <lineage>
        <taxon>Bacteria</taxon>
        <taxon>Bacillati</taxon>
        <taxon>Actinomycetota</taxon>
        <taxon>Actinomycetes</taxon>
        <taxon>Micromonosporales</taxon>
        <taxon>Micromonosporaceae</taxon>
        <taxon>Micromonospora</taxon>
    </lineage>
</organism>
<reference evidence="2" key="1">
    <citation type="journal article" date="2019" name="Int. J. Syst. Evol. Microbiol.">
        <title>The Global Catalogue of Microorganisms (GCM) 10K type strain sequencing project: providing services to taxonomists for standard genome sequencing and annotation.</title>
        <authorList>
            <consortium name="The Broad Institute Genomics Platform"/>
            <consortium name="The Broad Institute Genome Sequencing Center for Infectious Disease"/>
            <person name="Wu L."/>
            <person name="Ma J."/>
        </authorList>
    </citation>
    <scope>NUCLEOTIDE SEQUENCE [LARGE SCALE GENOMIC DNA]</scope>
    <source>
        <strain evidence="2">2902at01</strain>
    </source>
</reference>
<keyword evidence="2" id="KW-1185">Reference proteome</keyword>
<evidence type="ECO:0000313" key="2">
    <source>
        <dbReference type="Proteomes" id="UP001595868"/>
    </source>
</evidence>
<dbReference type="InterPro" id="IPR015068">
    <property type="entry name" value="DUF1877"/>
</dbReference>
<name>A0ABV8KLW8_9ACTN</name>
<dbReference type="Pfam" id="PF08974">
    <property type="entry name" value="DUF1877"/>
    <property type="match status" value="1"/>
</dbReference>
<sequence length="53" mass="6016">MSYPGARIRSPVYPRFWDGDGDLDYLEPYYQSLVAFFVETAGEGAAAIRSFDF</sequence>
<proteinExistence type="predicted"/>
<protein>
    <submittedName>
        <fullName evidence="1">DUF1877 family protein</fullName>
    </submittedName>
</protein>
<gene>
    <name evidence="1" type="ORF">ACFOX0_13045</name>
</gene>